<feature type="compositionally biased region" description="Polar residues" evidence="6">
    <location>
        <begin position="139"/>
        <end position="150"/>
    </location>
</feature>
<dbReference type="EMBL" id="AP009152">
    <property type="protein sequence ID" value="BAG30011.1"/>
    <property type="molecule type" value="Genomic_DNA"/>
</dbReference>
<dbReference type="Pfam" id="PF00196">
    <property type="entry name" value="GerE"/>
    <property type="match status" value="1"/>
</dbReference>
<name>B2GKX5_KOCRD</name>
<dbReference type="AlphaFoldDB" id="B2GKX5"/>
<dbReference type="InterPro" id="IPR011006">
    <property type="entry name" value="CheY-like_superfamily"/>
</dbReference>
<dbReference type="InterPro" id="IPR016032">
    <property type="entry name" value="Sig_transdc_resp-reg_C-effctor"/>
</dbReference>
<keyword evidence="2" id="KW-0805">Transcription regulation</keyword>
<keyword evidence="4" id="KW-0804">Transcription</keyword>
<protein>
    <submittedName>
        <fullName evidence="9">Putative NarL family two-component response regulator</fullName>
    </submittedName>
</protein>
<dbReference type="OrthoDB" id="9808843at2"/>
<dbReference type="PROSITE" id="PS00622">
    <property type="entry name" value="HTH_LUXR_1"/>
    <property type="match status" value="1"/>
</dbReference>
<dbReference type="PROSITE" id="PS50043">
    <property type="entry name" value="HTH_LUXR_2"/>
    <property type="match status" value="1"/>
</dbReference>
<dbReference type="CDD" id="cd17535">
    <property type="entry name" value="REC_NarL-like"/>
    <property type="match status" value="1"/>
</dbReference>
<evidence type="ECO:0000256" key="1">
    <source>
        <dbReference type="ARBA" id="ARBA00022553"/>
    </source>
</evidence>
<dbReference type="PRINTS" id="PR00038">
    <property type="entry name" value="HTHLUXR"/>
</dbReference>
<dbReference type="eggNOG" id="COG2197">
    <property type="taxonomic scope" value="Bacteria"/>
</dbReference>
<proteinExistence type="predicted"/>
<evidence type="ECO:0000256" key="3">
    <source>
        <dbReference type="ARBA" id="ARBA00023125"/>
    </source>
</evidence>
<dbReference type="PANTHER" id="PTHR43214">
    <property type="entry name" value="TWO-COMPONENT RESPONSE REGULATOR"/>
    <property type="match status" value="1"/>
</dbReference>
<dbReference type="PROSITE" id="PS50110">
    <property type="entry name" value="RESPONSE_REGULATORY"/>
    <property type="match status" value="1"/>
</dbReference>
<evidence type="ECO:0000256" key="5">
    <source>
        <dbReference type="PROSITE-ProRule" id="PRU00169"/>
    </source>
</evidence>
<evidence type="ECO:0000256" key="6">
    <source>
        <dbReference type="SAM" id="MobiDB-lite"/>
    </source>
</evidence>
<dbReference type="InterPro" id="IPR001789">
    <property type="entry name" value="Sig_transdc_resp-reg_receiver"/>
</dbReference>
<dbReference type="Proteomes" id="UP000008838">
    <property type="component" value="Chromosome"/>
</dbReference>
<dbReference type="SMART" id="SM00421">
    <property type="entry name" value="HTH_LUXR"/>
    <property type="match status" value="1"/>
</dbReference>
<dbReference type="Gene3D" id="3.40.50.2300">
    <property type="match status" value="1"/>
</dbReference>
<evidence type="ECO:0000256" key="4">
    <source>
        <dbReference type="ARBA" id="ARBA00023163"/>
    </source>
</evidence>
<feature type="domain" description="Response regulatory" evidence="8">
    <location>
        <begin position="4"/>
        <end position="120"/>
    </location>
</feature>
<dbReference type="RefSeq" id="WP_012398732.1">
    <property type="nucleotide sequence ID" value="NC_010617.1"/>
</dbReference>
<dbReference type="Gene3D" id="1.10.10.10">
    <property type="entry name" value="Winged helix-like DNA-binding domain superfamily/Winged helix DNA-binding domain"/>
    <property type="match status" value="1"/>
</dbReference>
<dbReference type="PANTHER" id="PTHR43214:SF24">
    <property type="entry name" value="TRANSCRIPTIONAL REGULATORY PROTEIN NARL-RELATED"/>
    <property type="match status" value="1"/>
</dbReference>
<dbReference type="GO" id="GO:0006355">
    <property type="term" value="P:regulation of DNA-templated transcription"/>
    <property type="evidence" value="ECO:0007669"/>
    <property type="project" value="InterPro"/>
</dbReference>
<accession>B2GKX5</accession>
<dbReference type="GO" id="GO:0003677">
    <property type="term" value="F:DNA binding"/>
    <property type="evidence" value="ECO:0007669"/>
    <property type="project" value="UniProtKB-KW"/>
</dbReference>
<feature type="region of interest" description="Disordered" evidence="6">
    <location>
        <begin position="137"/>
        <end position="208"/>
    </location>
</feature>
<keyword evidence="1 5" id="KW-0597">Phosphoprotein</keyword>
<dbReference type="SMART" id="SM00448">
    <property type="entry name" value="REC"/>
    <property type="match status" value="1"/>
</dbReference>
<dbReference type="InterPro" id="IPR058245">
    <property type="entry name" value="NreC/VraR/RcsB-like_REC"/>
</dbReference>
<evidence type="ECO:0000313" key="9">
    <source>
        <dbReference type="EMBL" id="BAG30011.1"/>
    </source>
</evidence>
<evidence type="ECO:0000313" key="10">
    <source>
        <dbReference type="Proteomes" id="UP000008838"/>
    </source>
</evidence>
<dbReference type="InterPro" id="IPR000792">
    <property type="entry name" value="Tscrpt_reg_LuxR_C"/>
</dbReference>
<evidence type="ECO:0000259" key="8">
    <source>
        <dbReference type="PROSITE" id="PS50110"/>
    </source>
</evidence>
<dbReference type="InterPro" id="IPR036388">
    <property type="entry name" value="WH-like_DNA-bd_sf"/>
</dbReference>
<dbReference type="HOGENOM" id="CLU_000445_90_10_11"/>
<dbReference type="Pfam" id="PF00072">
    <property type="entry name" value="Response_reg"/>
    <property type="match status" value="1"/>
</dbReference>
<feature type="domain" description="HTH luxR-type" evidence="7">
    <location>
        <begin position="201"/>
        <end position="266"/>
    </location>
</feature>
<evidence type="ECO:0000259" key="7">
    <source>
        <dbReference type="PROSITE" id="PS50043"/>
    </source>
</evidence>
<dbReference type="STRING" id="378753.KRH_16640"/>
<feature type="modified residue" description="4-aspartylphosphate" evidence="5">
    <location>
        <position position="55"/>
    </location>
</feature>
<sequence>MSLRVLLVDDQPLIRVGFSAILTSQEDIEVVGQAGDGHEALDLAAALDPDVVCMDVQMPRLDGIEATRRLLAAGSRAAVLVLTTFDTDEALFAALSAGASGFLLKSAGPEELIQAVRVLGRGDALLDPLVTRRVLARTTGPSAPTGDTTQPSPDSPADDAAAPAPDAPARERGAASSAPGAPGAEDETATSPDAHGTENGAAASPAGLTARETEVLTAMARGLSNEEIARELVVGRATVKTHVSNVLQKTGARDRVHAVIWAFEHGLSGS</sequence>
<dbReference type="SUPFAM" id="SSF46894">
    <property type="entry name" value="C-terminal effector domain of the bipartite response regulators"/>
    <property type="match status" value="1"/>
</dbReference>
<dbReference type="InterPro" id="IPR039420">
    <property type="entry name" value="WalR-like"/>
</dbReference>
<reference evidence="9 10" key="1">
    <citation type="journal article" date="2008" name="J. Bacteriol.">
        <title>Complete genome sequence of the soil actinomycete Kocuria rhizophila.</title>
        <authorList>
            <person name="Takarada H."/>
            <person name="Sekine M."/>
            <person name="Kosugi H."/>
            <person name="Matsuo Y."/>
            <person name="Fujisawa T."/>
            <person name="Omata S."/>
            <person name="Kishi E."/>
            <person name="Shimizu A."/>
            <person name="Tsukatani N."/>
            <person name="Tanikawa S."/>
            <person name="Fujita N."/>
            <person name="Harayama S."/>
        </authorList>
    </citation>
    <scope>NUCLEOTIDE SEQUENCE [LARGE SCALE GENOMIC DNA]</scope>
    <source>
        <strain evidence="10">ATCC 9341 / DSM 348 / NBRC 103217 / DC2201</strain>
    </source>
</reference>
<dbReference type="KEGG" id="krh:KRH_16640"/>
<feature type="compositionally biased region" description="Low complexity" evidence="6">
    <location>
        <begin position="174"/>
        <end position="183"/>
    </location>
</feature>
<dbReference type="SUPFAM" id="SSF52172">
    <property type="entry name" value="CheY-like"/>
    <property type="match status" value="1"/>
</dbReference>
<dbReference type="CDD" id="cd06170">
    <property type="entry name" value="LuxR_C_like"/>
    <property type="match status" value="1"/>
</dbReference>
<keyword evidence="3" id="KW-0238">DNA-binding</keyword>
<keyword evidence="10" id="KW-1185">Reference proteome</keyword>
<dbReference type="GO" id="GO:0000160">
    <property type="term" value="P:phosphorelay signal transduction system"/>
    <property type="evidence" value="ECO:0007669"/>
    <property type="project" value="InterPro"/>
</dbReference>
<organism evidence="9 10">
    <name type="scientific">Kocuria rhizophila (strain ATCC 9341 / DSM 348 / NBRC 103217 / DC2201)</name>
    <dbReference type="NCBI Taxonomy" id="378753"/>
    <lineage>
        <taxon>Bacteria</taxon>
        <taxon>Bacillati</taxon>
        <taxon>Actinomycetota</taxon>
        <taxon>Actinomycetes</taxon>
        <taxon>Micrococcales</taxon>
        <taxon>Micrococcaceae</taxon>
        <taxon>Kocuria</taxon>
    </lineage>
</organism>
<evidence type="ECO:0000256" key="2">
    <source>
        <dbReference type="ARBA" id="ARBA00023015"/>
    </source>
</evidence>
<gene>
    <name evidence="9" type="ordered locus">KRH_16640</name>
</gene>